<dbReference type="AlphaFoldDB" id="A0A2K6FG62"/>
<evidence type="ECO:0000256" key="11">
    <source>
        <dbReference type="ARBA" id="ARBA00070768"/>
    </source>
</evidence>
<keyword evidence="9" id="KW-0170">Cobalt</keyword>
<dbReference type="GO" id="GO:0006013">
    <property type="term" value="P:mannose metabolic process"/>
    <property type="evidence" value="ECO:0007669"/>
    <property type="project" value="InterPro"/>
</dbReference>
<evidence type="ECO:0000256" key="6">
    <source>
        <dbReference type="ARBA" id="ARBA00022490"/>
    </source>
</evidence>
<dbReference type="Gene3D" id="1.20.1270.50">
    <property type="entry name" value="Glycoside hydrolase family 38, central domain"/>
    <property type="match status" value="1"/>
</dbReference>
<evidence type="ECO:0000256" key="4">
    <source>
        <dbReference type="ARBA" id="ARBA00009792"/>
    </source>
</evidence>
<accession>A0A2K6FG62</accession>
<keyword evidence="7" id="KW-0479">Metal-binding</keyword>
<dbReference type="InterPro" id="IPR028995">
    <property type="entry name" value="Glyco_hydro_57/38_cen_sf"/>
</dbReference>
<dbReference type="FunFam" id="1.20.1270.50:FF:000004">
    <property type="entry name" value="alpha-mannosidase 2C1 isoform X1"/>
    <property type="match status" value="1"/>
</dbReference>
<dbReference type="GO" id="GO:0046872">
    <property type="term" value="F:metal ion binding"/>
    <property type="evidence" value="ECO:0007669"/>
    <property type="project" value="UniProtKB-KW"/>
</dbReference>
<name>A0A2K6FG62_PROCO</name>
<protein>
    <recommendedName>
        <fullName evidence="11">Alpha-mannosidase 2C1</fullName>
        <ecNumber evidence="5">3.2.1.24</ecNumber>
    </recommendedName>
    <alternativeName>
        <fullName evidence="13">Alpha-D-mannoside mannohydrolase</fullName>
    </alternativeName>
    <alternativeName>
        <fullName evidence="12">Mannosidase alpha class 2C member 1</fullName>
    </alternativeName>
</protein>
<dbReference type="InterPro" id="IPR027291">
    <property type="entry name" value="Glyco_hydro_38_N_sf"/>
</dbReference>
<evidence type="ECO:0000256" key="7">
    <source>
        <dbReference type="ARBA" id="ARBA00022723"/>
    </source>
</evidence>
<dbReference type="InterPro" id="IPR041147">
    <property type="entry name" value="GH38_C"/>
</dbReference>
<keyword evidence="8" id="KW-0378">Hydrolase</keyword>
<evidence type="ECO:0000313" key="16">
    <source>
        <dbReference type="Proteomes" id="UP000233160"/>
    </source>
</evidence>
<dbReference type="GO" id="GO:0009313">
    <property type="term" value="P:oligosaccharide catabolic process"/>
    <property type="evidence" value="ECO:0007669"/>
    <property type="project" value="TreeGrafter"/>
</dbReference>
<dbReference type="InterPro" id="IPR000602">
    <property type="entry name" value="Glyco_hydro_38_N"/>
</dbReference>
<dbReference type="Proteomes" id="UP000233160">
    <property type="component" value="Unassembled WGS sequence"/>
</dbReference>
<dbReference type="Pfam" id="PF17677">
    <property type="entry name" value="Glyco_hydro38C2"/>
    <property type="match status" value="1"/>
</dbReference>
<dbReference type="GO" id="GO:0030246">
    <property type="term" value="F:carbohydrate binding"/>
    <property type="evidence" value="ECO:0007669"/>
    <property type="project" value="InterPro"/>
</dbReference>
<sequence>MAGAPPLKHWRTTLERVEKFVSPLYFTDCNLRGRLFGENCPVAALSSFLTPERLPYQEAVRQDFSPAQVGCSFGPTWWTCWFRVELTIPEAWVGQEVHLCWESDGEGLVWRDGEPVQGLTKEGEKTSYILTDRLEEGDPRSLTLYVEVACSGLLGAGKGSMIAAPDPEKTFQLTRAELAVFHRDVHKLLVDLELLLGIAKAQQLEWVRNHYPGLHARLQEFACRGQFVPVGGTWVEMDGNLPSGEAMVRQFLQGQNFFLQEFGKMCSEFWLPDTFGYSAQLPQIMRGCGIRHFLTQKLSWNLVNSFPHHTFFWEGLDGSHVLVHFPPGDSYGMQGSVDEVLKTVANNRDKGRTNHSAFLFGFGDGGGGPTQTMLDRLTRLGNTDGLPRVQLSSPKQLFSALESDSGQLCTWVGELFLELHNGTYTTHAQIKKGNRECERVLHDVELLSSLALARSAQFLYPAAQLQHLWRLLLLNQFHDVVTGSCIQLVAADAMCHYADIRSHGNALLSTAAAALCAGEPGPEGLLIVNTLPWKRTEVLALPKPGGAHSLALVTVPSMGYAPVPAPASLQPLPPQQPVFVAQETDGSVTLDNGIIRVRLDPTGRLTSLVLVASGREAVAEGAVGNQFVLFDDVPLYWDAWDVMDYHLETRKPVLGQAGTLAVGTEGGLRGSAWFLLQITPSSRLSQEVVLDAGCPYVRFHTEVHWHEAHKFLKVEFPARVRCSQATYEIQFGHLQRPTHYNTSWDWARFEVWAHRWMDLSEHGFGLALLNDCKYGASVRGSVLSLSLLRAPKAPDATADMGRHEFTYALMPHKGSFQDAGVIRAAYSLNFPLLALPVPGPAPATSWSAFSLSSPAVVLETVKQAETSPESQTRALVLRLYEAHGSHVDCWLHTSLPIQEAILCDLLEQRDPAGHLPLQDNRLKLTFSPFQVQSLLLVLQPPPD</sequence>
<dbReference type="FunFam" id="2.60.40.2220:FF:000001">
    <property type="entry name" value="Alpha-mannosidase 2C1"/>
    <property type="match status" value="1"/>
</dbReference>
<dbReference type="Pfam" id="PF07748">
    <property type="entry name" value="Glyco_hydro_38C"/>
    <property type="match status" value="1"/>
</dbReference>
<dbReference type="Ensembl" id="ENSPCOT00000023569.1">
    <property type="protein sequence ID" value="ENSPCOP00000012966.1"/>
    <property type="gene ID" value="ENSPCOG00000018086.1"/>
</dbReference>
<dbReference type="GO" id="GO:0004559">
    <property type="term" value="F:alpha-mannosidase activity"/>
    <property type="evidence" value="ECO:0007669"/>
    <property type="project" value="UniProtKB-EC"/>
</dbReference>
<dbReference type="GeneTree" id="ENSGT01030000234638"/>
<evidence type="ECO:0000256" key="10">
    <source>
        <dbReference type="ARBA" id="ARBA00023295"/>
    </source>
</evidence>
<evidence type="ECO:0000256" key="8">
    <source>
        <dbReference type="ARBA" id="ARBA00022801"/>
    </source>
</evidence>
<dbReference type="FunFam" id="2.70.98.30:FF:000001">
    <property type="entry name" value="alpha-mannosidase 2C1 isoform X2"/>
    <property type="match status" value="1"/>
</dbReference>
<dbReference type="GO" id="GO:0005737">
    <property type="term" value="C:cytoplasm"/>
    <property type="evidence" value="ECO:0007669"/>
    <property type="project" value="UniProtKB-SubCell"/>
</dbReference>
<evidence type="ECO:0000313" key="15">
    <source>
        <dbReference type="Ensembl" id="ENSPCOP00000012966.1"/>
    </source>
</evidence>
<comment type="catalytic activity">
    <reaction evidence="1">
        <text>Hydrolysis of terminal, non-reducing alpha-D-mannose residues in alpha-D-mannosides.</text>
        <dbReference type="EC" id="3.2.1.24"/>
    </reaction>
</comment>
<reference evidence="15" key="2">
    <citation type="submission" date="2025-09" db="UniProtKB">
        <authorList>
            <consortium name="Ensembl"/>
        </authorList>
    </citation>
    <scope>IDENTIFICATION</scope>
</reference>
<dbReference type="InterPro" id="IPR037094">
    <property type="entry name" value="Glyco_hydro_38_cen_sf"/>
</dbReference>
<dbReference type="InterPro" id="IPR054723">
    <property type="entry name" value="Ams1-like_N"/>
</dbReference>
<dbReference type="InterPro" id="IPR015341">
    <property type="entry name" value="Glyco_hydro_38_cen"/>
</dbReference>
<evidence type="ECO:0000256" key="3">
    <source>
        <dbReference type="ARBA" id="ARBA00004496"/>
    </source>
</evidence>
<evidence type="ECO:0000256" key="13">
    <source>
        <dbReference type="ARBA" id="ARBA00075077"/>
    </source>
</evidence>
<dbReference type="Gene3D" id="3.20.110.10">
    <property type="entry name" value="Glycoside hydrolase 38, N terminal domain"/>
    <property type="match status" value="1"/>
</dbReference>
<evidence type="ECO:0000256" key="12">
    <source>
        <dbReference type="ARBA" id="ARBA00075013"/>
    </source>
</evidence>
<dbReference type="EC" id="3.2.1.24" evidence="5"/>
<feature type="domain" description="Glycoside hydrolase family 38 central" evidence="14">
    <location>
        <begin position="418"/>
        <end position="497"/>
    </location>
</feature>
<dbReference type="Pfam" id="PF01074">
    <property type="entry name" value="Glyco_hydro_38N"/>
    <property type="match status" value="1"/>
</dbReference>
<dbReference type="SUPFAM" id="SSF74650">
    <property type="entry name" value="Galactose mutarotase-like"/>
    <property type="match status" value="1"/>
</dbReference>
<dbReference type="SUPFAM" id="SSF88713">
    <property type="entry name" value="Glycoside hydrolase/deacetylase"/>
    <property type="match status" value="1"/>
</dbReference>
<dbReference type="InterPro" id="IPR011330">
    <property type="entry name" value="Glyco_hydro/deAcase_b/a-brl"/>
</dbReference>
<keyword evidence="6" id="KW-0963">Cytoplasm</keyword>
<evidence type="ECO:0000259" key="14">
    <source>
        <dbReference type="SMART" id="SM00872"/>
    </source>
</evidence>
<comment type="subcellular location">
    <subcellularLocation>
        <location evidence="3">Cytoplasm</location>
    </subcellularLocation>
</comment>
<organism evidence="15 16">
    <name type="scientific">Propithecus coquereli</name>
    <name type="common">Coquerel's sifaka</name>
    <name type="synonym">Propithecus verreauxi coquereli</name>
    <dbReference type="NCBI Taxonomy" id="379532"/>
    <lineage>
        <taxon>Eukaryota</taxon>
        <taxon>Metazoa</taxon>
        <taxon>Chordata</taxon>
        <taxon>Craniata</taxon>
        <taxon>Vertebrata</taxon>
        <taxon>Euteleostomi</taxon>
        <taxon>Mammalia</taxon>
        <taxon>Eutheria</taxon>
        <taxon>Euarchontoglires</taxon>
        <taxon>Primates</taxon>
        <taxon>Strepsirrhini</taxon>
        <taxon>Lemuriformes</taxon>
        <taxon>Indriidae</taxon>
        <taxon>Propithecus</taxon>
    </lineage>
</organism>
<gene>
    <name evidence="15" type="primary">MAN2C1</name>
</gene>
<keyword evidence="16" id="KW-1185">Reference proteome</keyword>
<evidence type="ECO:0000256" key="2">
    <source>
        <dbReference type="ARBA" id="ARBA00001941"/>
    </source>
</evidence>
<dbReference type="Gene3D" id="2.60.40.2220">
    <property type="match status" value="1"/>
</dbReference>
<dbReference type="PANTHER" id="PTHR46017:SF1">
    <property type="entry name" value="ALPHA-MANNOSIDASE 2C1"/>
    <property type="match status" value="1"/>
</dbReference>
<dbReference type="SUPFAM" id="SSF88688">
    <property type="entry name" value="Families 57/38 glycoside transferase middle domain"/>
    <property type="match status" value="1"/>
</dbReference>
<dbReference type="Pfam" id="PF09261">
    <property type="entry name" value="Alpha-mann_mid"/>
    <property type="match status" value="1"/>
</dbReference>
<evidence type="ECO:0000256" key="9">
    <source>
        <dbReference type="ARBA" id="ARBA00023285"/>
    </source>
</evidence>
<dbReference type="Pfam" id="PF22907">
    <property type="entry name" value="Ams1-like_1st"/>
    <property type="match status" value="1"/>
</dbReference>
<reference evidence="15" key="1">
    <citation type="submission" date="2025-08" db="UniProtKB">
        <authorList>
            <consortium name="Ensembl"/>
        </authorList>
    </citation>
    <scope>IDENTIFICATION</scope>
</reference>
<dbReference type="FunFam" id="3.20.110.10:FF:000002">
    <property type="entry name" value="alpha-mannosidase 2C1 isoform X1"/>
    <property type="match status" value="1"/>
</dbReference>
<evidence type="ECO:0000256" key="1">
    <source>
        <dbReference type="ARBA" id="ARBA00000365"/>
    </source>
</evidence>
<dbReference type="InterPro" id="IPR011013">
    <property type="entry name" value="Gal_mutarotase_sf_dom"/>
</dbReference>
<proteinExistence type="inferred from homology"/>
<comment type="cofactor">
    <cofactor evidence="2">
        <name>Co(2+)</name>
        <dbReference type="ChEBI" id="CHEBI:48828"/>
    </cofactor>
</comment>
<dbReference type="Gene3D" id="2.70.98.30">
    <property type="entry name" value="Golgi alpha-mannosidase II, domain 4"/>
    <property type="match status" value="1"/>
</dbReference>
<dbReference type="InterPro" id="IPR011682">
    <property type="entry name" value="Glyco_hydro_38_C"/>
</dbReference>
<keyword evidence="10" id="KW-0326">Glycosidase</keyword>
<evidence type="ECO:0000256" key="5">
    <source>
        <dbReference type="ARBA" id="ARBA00012752"/>
    </source>
</evidence>
<dbReference type="PANTHER" id="PTHR46017">
    <property type="entry name" value="ALPHA-MANNOSIDASE 2C1"/>
    <property type="match status" value="1"/>
</dbReference>
<dbReference type="SMART" id="SM00872">
    <property type="entry name" value="Alpha-mann_mid"/>
    <property type="match status" value="1"/>
</dbReference>
<comment type="similarity">
    <text evidence="4">Belongs to the glycosyl hydrolase 38 family.</text>
</comment>